<dbReference type="Gene3D" id="4.10.270.10">
    <property type="entry name" value="Myosin, subunit A"/>
    <property type="match status" value="1"/>
</dbReference>
<evidence type="ECO:0000256" key="6">
    <source>
        <dbReference type="ARBA" id="ARBA00023175"/>
    </source>
</evidence>
<feature type="coiled-coil region" evidence="9">
    <location>
        <begin position="1262"/>
        <end position="1373"/>
    </location>
</feature>
<dbReference type="PROSITE" id="PS51456">
    <property type="entry name" value="MYOSIN_MOTOR"/>
    <property type="match status" value="1"/>
</dbReference>
<evidence type="ECO:0000256" key="10">
    <source>
        <dbReference type="SAM" id="MobiDB-lite"/>
    </source>
</evidence>
<feature type="coiled-coil region" evidence="9">
    <location>
        <begin position="1143"/>
        <end position="1209"/>
    </location>
</feature>
<dbReference type="GO" id="GO:0060972">
    <property type="term" value="P:left/right pattern formation"/>
    <property type="evidence" value="ECO:0007669"/>
    <property type="project" value="UniProtKB-ARBA"/>
</dbReference>
<dbReference type="FunFam" id="3.40.850.10:FF:000101">
    <property type="entry name" value="Slow myosin heavy chain 2"/>
    <property type="match status" value="1"/>
</dbReference>
<keyword evidence="4 9" id="KW-0175">Coiled coil</keyword>
<keyword evidence="2 8" id="KW-0547">Nucleotide-binding</keyword>
<feature type="coiled-coil region" evidence="9">
    <location>
        <begin position="1402"/>
        <end position="1535"/>
    </location>
</feature>
<dbReference type="CDD" id="cd01377">
    <property type="entry name" value="MYSc_class_II"/>
    <property type="match status" value="1"/>
</dbReference>
<evidence type="ECO:0000259" key="11">
    <source>
        <dbReference type="PROSITE" id="PS51456"/>
    </source>
</evidence>
<evidence type="ECO:0000256" key="5">
    <source>
        <dbReference type="ARBA" id="ARBA00023123"/>
    </source>
</evidence>
<comment type="similarity">
    <text evidence="1 8">Belongs to the TRAFAC class myosin-kinesin ATPase superfamily. Myosin family.</text>
</comment>
<dbReference type="SUPFAM" id="SSF52540">
    <property type="entry name" value="P-loop containing nucleoside triphosphate hydrolases"/>
    <property type="match status" value="1"/>
</dbReference>
<proteinExistence type="inferred from homology"/>
<feature type="domain" description="Myosin motor" evidence="11">
    <location>
        <begin position="129"/>
        <end position="830"/>
    </location>
</feature>
<keyword evidence="3 8" id="KW-0067">ATP-binding</keyword>
<dbReference type="Gene3D" id="6.20.240.20">
    <property type="match status" value="1"/>
</dbReference>
<dbReference type="SMART" id="SM00242">
    <property type="entry name" value="MYSc"/>
    <property type="match status" value="1"/>
</dbReference>
<evidence type="ECO:0000256" key="1">
    <source>
        <dbReference type="ARBA" id="ARBA00008314"/>
    </source>
</evidence>
<keyword evidence="5 8" id="KW-0518">Myosin</keyword>
<dbReference type="PANTHER" id="PTHR13140">
    <property type="entry name" value="MYOSIN"/>
    <property type="match status" value="1"/>
</dbReference>
<dbReference type="Pfam" id="PF00063">
    <property type="entry name" value="Myosin_head"/>
    <property type="match status" value="1"/>
</dbReference>
<evidence type="ECO:0000256" key="8">
    <source>
        <dbReference type="PROSITE-ProRule" id="PRU00782"/>
    </source>
</evidence>
<feature type="coiled-coil region" evidence="9">
    <location>
        <begin position="896"/>
        <end position="1043"/>
    </location>
</feature>
<evidence type="ECO:0000256" key="3">
    <source>
        <dbReference type="ARBA" id="ARBA00022840"/>
    </source>
</evidence>
<dbReference type="Gene3D" id="3.40.850.10">
    <property type="entry name" value="Kinesin motor domain"/>
    <property type="match status" value="1"/>
</dbReference>
<name>A0A914WIE9_9BILA</name>
<reference evidence="14" key="1">
    <citation type="submission" date="2022-11" db="UniProtKB">
        <authorList>
            <consortium name="WormBaseParasite"/>
        </authorList>
    </citation>
    <scope>IDENTIFICATION</scope>
</reference>
<dbReference type="FunFam" id="1.10.10.820:FF:000001">
    <property type="entry name" value="Myosin heavy chain"/>
    <property type="match status" value="1"/>
</dbReference>
<evidence type="ECO:0000256" key="9">
    <source>
        <dbReference type="SAM" id="Coils"/>
    </source>
</evidence>
<feature type="compositionally biased region" description="Polar residues" evidence="10">
    <location>
        <begin position="1690"/>
        <end position="1704"/>
    </location>
</feature>
<keyword evidence="7 8" id="KW-0009">Actin-binding</keyword>
<dbReference type="Proteomes" id="UP000887566">
    <property type="component" value="Unplaced"/>
</dbReference>
<keyword evidence="6 8" id="KW-0505">Motor protein</keyword>
<dbReference type="GO" id="GO:0016459">
    <property type="term" value="C:myosin complex"/>
    <property type="evidence" value="ECO:0007669"/>
    <property type="project" value="UniProtKB-KW"/>
</dbReference>
<dbReference type="GO" id="GO:0005524">
    <property type="term" value="F:ATP binding"/>
    <property type="evidence" value="ECO:0007669"/>
    <property type="project" value="UniProtKB-UniRule"/>
</dbReference>
<dbReference type="InterPro" id="IPR004009">
    <property type="entry name" value="SH3_Myosin"/>
</dbReference>
<organism evidence="13 14">
    <name type="scientific">Plectus sambesii</name>
    <dbReference type="NCBI Taxonomy" id="2011161"/>
    <lineage>
        <taxon>Eukaryota</taxon>
        <taxon>Metazoa</taxon>
        <taxon>Ecdysozoa</taxon>
        <taxon>Nematoda</taxon>
        <taxon>Chromadorea</taxon>
        <taxon>Plectida</taxon>
        <taxon>Plectina</taxon>
        <taxon>Plectoidea</taxon>
        <taxon>Plectidae</taxon>
        <taxon>Plectus</taxon>
    </lineage>
</organism>
<dbReference type="GO" id="GO:0016020">
    <property type="term" value="C:membrane"/>
    <property type="evidence" value="ECO:0007669"/>
    <property type="project" value="TreeGrafter"/>
</dbReference>
<feature type="region of interest" description="Disordered" evidence="10">
    <location>
        <begin position="1674"/>
        <end position="1704"/>
    </location>
</feature>
<feature type="coiled-coil region" evidence="9">
    <location>
        <begin position="1578"/>
        <end position="1640"/>
    </location>
</feature>
<feature type="domain" description="Myosin N-terminal SH3-like" evidence="12">
    <location>
        <begin position="77"/>
        <end position="125"/>
    </location>
</feature>
<dbReference type="PRINTS" id="PR00193">
    <property type="entry name" value="MYOSINHEAVY"/>
</dbReference>
<evidence type="ECO:0000259" key="12">
    <source>
        <dbReference type="PROSITE" id="PS51844"/>
    </source>
</evidence>
<evidence type="ECO:0000313" key="13">
    <source>
        <dbReference type="Proteomes" id="UP000887566"/>
    </source>
</evidence>
<dbReference type="PROSITE" id="PS51844">
    <property type="entry name" value="SH3_LIKE"/>
    <property type="match status" value="1"/>
</dbReference>
<feature type="binding site" evidence="8">
    <location>
        <begin position="222"/>
        <end position="229"/>
    </location>
    <ligand>
        <name>ATP</name>
        <dbReference type="ChEBI" id="CHEBI:30616"/>
    </ligand>
</feature>
<feature type="region of interest" description="Actin-binding" evidence="8">
    <location>
        <begin position="708"/>
        <end position="730"/>
    </location>
</feature>
<evidence type="ECO:0000313" key="14">
    <source>
        <dbReference type="WBParaSite" id="PSAMB.scaffold424size51804.g5723.t1"/>
    </source>
</evidence>
<sequence length="1734" mass="198369">MAPKKPSTNEETAKLRMEFIAAMEDIPSDWIRLNELLSSSRHLNVAVVSNPEEAEEWKFLRPPNVKTNVLDQLTDDLSGTSVWIPDATEGFVSAVLIKRGETTSEVHRNKKKLMIKSDLVLDANPAVFDGCEDMALMTNLNEATVLHNLRTRFKQNLIHTYSGLFCITINPWRWLPIYSPKIVFLYRGQPLNTMPPHIYSVADGVYSQMIEGQRNQSILITGESGSGKTENTKKLVQYFTVVAGMRTKPGTSSLEDQIIESNPILEAYGNAKNGINDNSSRFGKFIKIYFNGSGKVSKAEVESYLLEKSRVVSQSKEERSFHIFYELLAAKKELKDSLHLRGGPKDYKFLQNGMASIDGVDDGIEMELTEHALKTLGFSAAEQVNLMKMTAACLIIGEIRFRAQSRLNDQAMVENFDAPDNVCNLLGIESMAFVDALTQPMVFVNGEWVKQARGVVQVNASAQSVAKSVYEKLFRWLVKRCNVSLGSKATKKLRVPEAFIGILDIAGFEIFQLNSFEQLCINYTNEKLQQFFNHTMFVQEQDEYEAEGLDWEYINFALDLKPAIDLIEQPMGIMSILEEECIAPKATDERFAQKLLERHGGKSLKFGKPTKAVKGGSTTKAVAHFSIEHYAGFVNYNADGWIEKCKDPLNPAVVKLFQAAKNEVLREIWKQYGANGLKSETSTGSKTRNRRAQSMAFMTVSGLYRDQLAKLLSTLGQTSPHFVRCIVPNYERKPGYLNAPLVMNQLRCNGVLEGIRICRKGYPNRLLYEEVKERYRIIAPGRTNLTSDPKAATIAICETARLQNVQDYQLGLTKIFFKVGVIARLEKLRTEKLGELMLMLQANIRWYLAKLQMQRIKDIREPTLLIQRNVRKWIKMRQWPWFKLMKMVGPMAREGIESVKLKSEAVEQEKKQLSSELEAMRRLHQEIASKYENELADHIGRMQMADTEKEKAEQRIAGLIMMLNEKDAVLSELQTENEQLRSTLEEIEQRKKNSNDIAVEANLISASDIEELTSKVAQKEAECSELEKRLRESETAHRESEKMNMQMNELFSKLIEHTRGAEDVLKSDVSSSGTFNAALLKSDRELEELNATTAQIDTTSDLINQKVCASMAAQTKSLFATINDKLVELHGLYEKLATFAEYVELLEARKMQIEAQASELAAKVERLAADLTAQLEKNQQLLLSNSRTVDAMELRISDLQEKLTRVESILNTKASKRGSILELPKATLEEPKTPTDHSKRIDDLTTLADQLIGKAVDRHNDIQTLLIRVSNAEKENEKLQALFEGRITTIASYSGEVDRLKKSLSEERESRNRMQNDIDDLSTRAKLLGEKLFQHDADIALKERKISDLDDQLNQSRKQQDKLTDQIRKNQQNMREMAFNFNELQKNSEEKSFEFRQLETQHRIVQDEYEKLLNIIRELKAKIVALEDELNNEKAERKMAEKALNAISKEMVAKIEELRCTEEKLEEQIEINKQKDIELQRRQEELDLLKLEHEKELTEIKDRYAQSLTLYQDKLDNLHRKSLKLETENQTIKAQLYNENVEAEMEGRRQTRMNTVQVAKLSDEYQSGSLPRKFFSGIGIAARQMEELEKEKQDLLAEKRLMKREMDDYEKIIQGEYKKNERLDKVNHQLKTENALLLQEAKNKASLMADLTKKIRLLEAGISQQKDTMGKLLEEESEAEADRYRHHSLTRTGSNDSRSSLLSLTSYDRRRNDFERMNRPASLMYKRTAGSYDE</sequence>
<evidence type="ECO:0000256" key="2">
    <source>
        <dbReference type="ARBA" id="ARBA00022741"/>
    </source>
</evidence>
<dbReference type="Gene3D" id="1.20.120.720">
    <property type="entry name" value="Myosin VI head, motor domain, U50 subdomain"/>
    <property type="match status" value="1"/>
</dbReference>
<dbReference type="PANTHER" id="PTHR13140:SF857">
    <property type="entry name" value="MYOSIN-11"/>
    <property type="match status" value="1"/>
</dbReference>
<protein>
    <submittedName>
        <fullName evidence="14">Myosin motor domain-containing protein</fullName>
    </submittedName>
</protein>
<dbReference type="InterPro" id="IPR027417">
    <property type="entry name" value="P-loop_NTPase"/>
</dbReference>
<dbReference type="GO" id="GO:0000146">
    <property type="term" value="F:microfilament motor activity"/>
    <property type="evidence" value="ECO:0007669"/>
    <property type="project" value="TreeGrafter"/>
</dbReference>
<dbReference type="GO" id="GO:0007015">
    <property type="term" value="P:actin filament organization"/>
    <property type="evidence" value="ECO:0007669"/>
    <property type="project" value="TreeGrafter"/>
</dbReference>
<accession>A0A914WIE9</accession>
<dbReference type="GO" id="GO:0005737">
    <property type="term" value="C:cytoplasm"/>
    <property type="evidence" value="ECO:0007669"/>
    <property type="project" value="UniProtKB-ARBA"/>
</dbReference>
<evidence type="ECO:0000256" key="4">
    <source>
        <dbReference type="ARBA" id="ARBA00023054"/>
    </source>
</evidence>
<keyword evidence="13" id="KW-1185">Reference proteome</keyword>
<dbReference type="InterPro" id="IPR001609">
    <property type="entry name" value="Myosin_head_motor_dom-like"/>
</dbReference>
<dbReference type="InterPro" id="IPR036961">
    <property type="entry name" value="Kinesin_motor_dom_sf"/>
</dbReference>
<dbReference type="Gene3D" id="1.20.58.530">
    <property type="match status" value="1"/>
</dbReference>
<evidence type="ECO:0000256" key="7">
    <source>
        <dbReference type="ARBA" id="ARBA00023203"/>
    </source>
</evidence>
<dbReference type="WBParaSite" id="PSAMB.scaffold424size51804.g5723.t1">
    <property type="protein sequence ID" value="PSAMB.scaffold424size51804.g5723.t1"/>
    <property type="gene ID" value="PSAMB.scaffold424size51804.g5723"/>
</dbReference>
<dbReference type="GO" id="GO:0051015">
    <property type="term" value="F:actin filament binding"/>
    <property type="evidence" value="ECO:0007669"/>
    <property type="project" value="TreeGrafter"/>
</dbReference>
<dbReference type="Gene3D" id="1.10.10.820">
    <property type="match status" value="1"/>
</dbReference>